<sequence length="138" mass="15804">MKLGIITVLLLAVLVLSGWFWIALLRSEIPDKEVGQNRYEVPCEKFKQIVELYAICQETVRFAEDNFPGTAIAVETLKREQPEFQLPPAPEETFWKITIVLSRPIAHKGAEFSGEIQIVANKFQNFALPYPTKERENL</sequence>
<name>A0A1G2QVL1_9BACT</name>
<dbReference type="Proteomes" id="UP000178170">
    <property type="component" value="Unassembled WGS sequence"/>
</dbReference>
<gene>
    <name evidence="1" type="ORF">A2843_01465</name>
</gene>
<reference evidence="1 2" key="1">
    <citation type="journal article" date="2016" name="Nat. Commun.">
        <title>Thousands of microbial genomes shed light on interconnected biogeochemical processes in an aquifer system.</title>
        <authorList>
            <person name="Anantharaman K."/>
            <person name="Brown C.T."/>
            <person name="Hug L.A."/>
            <person name="Sharon I."/>
            <person name="Castelle C.J."/>
            <person name="Probst A.J."/>
            <person name="Thomas B.C."/>
            <person name="Singh A."/>
            <person name="Wilkins M.J."/>
            <person name="Karaoz U."/>
            <person name="Brodie E.L."/>
            <person name="Williams K.H."/>
            <person name="Hubbard S.S."/>
            <person name="Banfield J.F."/>
        </authorList>
    </citation>
    <scope>NUCLEOTIDE SEQUENCE [LARGE SCALE GENOMIC DNA]</scope>
</reference>
<dbReference type="EMBL" id="MHTS01000010">
    <property type="protein sequence ID" value="OHA64630.1"/>
    <property type="molecule type" value="Genomic_DNA"/>
</dbReference>
<protein>
    <submittedName>
        <fullName evidence="1">Uncharacterized protein</fullName>
    </submittedName>
</protein>
<evidence type="ECO:0000313" key="1">
    <source>
        <dbReference type="EMBL" id="OHA64630.1"/>
    </source>
</evidence>
<comment type="caution">
    <text evidence="1">The sequence shown here is derived from an EMBL/GenBank/DDBJ whole genome shotgun (WGS) entry which is preliminary data.</text>
</comment>
<evidence type="ECO:0000313" key="2">
    <source>
        <dbReference type="Proteomes" id="UP000178170"/>
    </source>
</evidence>
<organism evidence="1 2">
    <name type="scientific">Candidatus Wildermuthbacteria bacterium RIFCSPHIGHO2_01_FULL_48_27b</name>
    <dbReference type="NCBI Taxonomy" id="1802447"/>
    <lineage>
        <taxon>Bacteria</taxon>
        <taxon>Candidatus Wildermuthiibacteriota</taxon>
    </lineage>
</organism>
<accession>A0A1G2QVL1</accession>
<proteinExistence type="predicted"/>
<dbReference type="AlphaFoldDB" id="A0A1G2QVL1"/>